<reference evidence="6 7" key="1">
    <citation type="submission" date="2020-04" db="EMBL/GenBank/DDBJ databases">
        <title>Metagenomic profiling of ammonia- and methane-oxidizing microorganisms in a Dutch drinking water treatment plant.</title>
        <authorList>
            <person name="Poghosyan L."/>
            <person name="Leucker S."/>
        </authorList>
    </citation>
    <scope>NUCLEOTIDE SEQUENCE [LARGE SCALE GENOMIC DNA]</scope>
    <source>
        <strain evidence="6">S-RSF-IL-03</strain>
    </source>
</reference>
<dbReference type="GO" id="GO:0042301">
    <property type="term" value="F:phosphate ion binding"/>
    <property type="evidence" value="ECO:0007669"/>
    <property type="project" value="UniProtKB-UniRule"/>
</dbReference>
<dbReference type="EMBL" id="JABFRW010000146">
    <property type="protein sequence ID" value="NOT34789.1"/>
    <property type="molecule type" value="Genomic_DNA"/>
</dbReference>
<gene>
    <name evidence="6" type="ORF">HOP12_11545</name>
</gene>
<proteinExistence type="inferred from homology"/>
<keyword evidence="4" id="KW-0592">Phosphate transport</keyword>
<evidence type="ECO:0000256" key="3">
    <source>
        <dbReference type="ARBA" id="ARBA00022729"/>
    </source>
</evidence>
<feature type="signal peptide" evidence="4">
    <location>
        <begin position="1"/>
        <end position="26"/>
    </location>
</feature>
<comment type="similarity">
    <text evidence="1 4">Belongs to the PstS family.</text>
</comment>
<dbReference type="AlphaFoldDB" id="A0A849T0D3"/>
<evidence type="ECO:0000313" key="7">
    <source>
        <dbReference type="Proteomes" id="UP000580839"/>
    </source>
</evidence>
<dbReference type="InterPro" id="IPR050811">
    <property type="entry name" value="Phosphate_ABC_transporter"/>
</dbReference>
<evidence type="ECO:0000256" key="4">
    <source>
        <dbReference type="RuleBase" id="RU367119"/>
    </source>
</evidence>
<accession>A0A849T0D3</accession>
<dbReference type="PANTHER" id="PTHR30570:SF1">
    <property type="entry name" value="PHOSPHATE-BINDING PROTEIN PSTS"/>
    <property type="match status" value="1"/>
</dbReference>
<dbReference type="Proteomes" id="UP000580839">
    <property type="component" value="Unassembled WGS sequence"/>
</dbReference>
<keyword evidence="3 4" id="KW-0732">Signal</keyword>
<dbReference type="NCBIfam" id="TIGR02136">
    <property type="entry name" value="ptsS_2"/>
    <property type="match status" value="1"/>
</dbReference>
<dbReference type="InterPro" id="IPR024370">
    <property type="entry name" value="PBP_domain"/>
</dbReference>
<evidence type="ECO:0000256" key="1">
    <source>
        <dbReference type="ARBA" id="ARBA00008725"/>
    </source>
</evidence>
<sequence>MKLRSFATTLGLAVTLIAGLSAPARAARGITIKGSDTMVILGQRWAEAYMGASPGAIIQVTGGGSGTGIAALINGTTDICQSSRAMKDDERKKLRDRYQTLGTEIPVARDGLSIYLHESNTVKSLTIPQLREIYTGVITNWKAVGGLDAPITLYSRENNSGTYVYFKDHVLLGRDYSARCQTLPGTAAVVNAVARDPNGIGYGGAAYAAGVRECGVQKATGGPAVLPTEATIRDGTYPITRFLYFYTRTRPAGDVKKFVDWVLSADGQALATKVGYFPVR</sequence>
<evidence type="ECO:0000313" key="6">
    <source>
        <dbReference type="EMBL" id="NOT34789.1"/>
    </source>
</evidence>
<dbReference type="SUPFAM" id="SSF53850">
    <property type="entry name" value="Periplasmic binding protein-like II"/>
    <property type="match status" value="1"/>
</dbReference>
<dbReference type="GO" id="GO:0006817">
    <property type="term" value="P:phosphate ion transport"/>
    <property type="evidence" value="ECO:0007669"/>
    <property type="project" value="UniProtKB-UniRule"/>
</dbReference>
<evidence type="ECO:0000256" key="2">
    <source>
        <dbReference type="ARBA" id="ARBA00022448"/>
    </source>
</evidence>
<dbReference type="Pfam" id="PF12849">
    <property type="entry name" value="PBP_like_2"/>
    <property type="match status" value="1"/>
</dbReference>
<dbReference type="PANTHER" id="PTHR30570">
    <property type="entry name" value="PERIPLASMIC PHOSPHATE BINDING COMPONENT OF PHOSPHATE ABC TRANSPORTER"/>
    <property type="match status" value="1"/>
</dbReference>
<dbReference type="InterPro" id="IPR011862">
    <property type="entry name" value="Phos-bd"/>
</dbReference>
<keyword evidence="2 4" id="KW-0813">Transport</keyword>
<feature type="chain" id="PRO_5033110655" description="Phosphate-binding protein" evidence="4">
    <location>
        <begin position="27"/>
        <end position="280"/>
    </location>
</feature>
<evidence type="ECO:0000259" key="5">
    <source>
        <dbReference type="Pfam" id="PF12849"/>
    </source>
</evidence>
<dbReference type="Gene3D" id="3.40.190.10">
    <property type="entry name" value="Periplasmic binding protein-like II"/>
    <property type="match status" value="2"/>
</dbReference>
<protein>
    <recommendedName>
        <fullName evidence="4">Phosphate-binding protein</fullName>
    </recommendedName>
</protein>
<dbReference type="CDD" id="cd13653">
    <property type="entry name" value="PBP2_phosphate_like_1"/>
    <property type="match status" value="1"/>
</dbReference>
<name>A0A849T0D3_UNCEI</name>
<comment type="function">
    <text evidence="4">Involved in the system for phosphate transport across the cytoplasmic membrane.</text>
</comment>
<comment type="caution">
    <text evidence="6">The sequence shown here is derived from an EMBL/GenBank/DDBJ whole genome shotgun (WGS) entry which is preliminary data.</text>
</comment>
<organism evidence="6 7">
    <name type="scientific">Eiseniibacteriota bacterium</name>
    <dbReference type="NCBI Taxonomy" id="2212470"/>
    <lineage>
        <taxon>Bacteria</taxon>
        <taxon>Candidatus Eiseniibacteriota</taxon>
    </lineage>
</organism>
<feature type="domain" description="PBP" evidence="5">
    <location>
        <begin position="24"/>
        <end position="265"/>
    </location>
</feature>